<dbReference type="PANTHER" id="PTHR45992:SF2">
    <property type="entry name" value="EUKARYOTIC ELONGATION FACTOR 2 KINASE"/>
    <property type="match status" value="1"/>
</dbReference>
<name>A0A4Q9QC75_9APHY</name>
<dbReference type="InterPro" id="IPR011009">
    <property type="entry name" value="Kinase-like_dom_sf"/>
</dbReference>
<sequence>WNKTSFSEQDAGLVWLLEPERSVAMERWSGTMAHPNHADKRGATLTAFVHFAYVYSHRTLVFSDLQTSSGRLQNGGRGDILFDVMTHTESGDSGIGDYGETGIKTFLADHICNDICVELGLRDISDPLENRDRIRARHNEDKYNTDSSDDKDDEENDTRGSGLVSYISSREGNDTDDPEVA</sequence>
<dbReference type="STRING" id="114155.A0A4Q9QC75"/>
<feature type="region of interest" description="Disordered" evidence="6">
    <location>
        <begin position="137"/>
        <end position="181"/>
    </location>
</feature>
<dbReference type="GO" id="GO:0031037">
    <property type="term" value="P:myosin II filament disassembly"/>
    <property type="evidence" value="ECO:0007669"/>
    <property type="project" value="TreeGrafter"/>
</dbReference>
<dbReference type="Proteomes" id="UP000292082">
    <property type="component" value="Unassembled WGS sequence"/>
</dbReference>
<evidence type="ECO:0000256" key="4">
    <source>
        <dbReference type="ARBA" id="ARBA00022777"/>
    </source>
</evidence>
<keyword evidence="1" id="KW-0723">Serine/threonine-protein kinase</keyword>
<evidence type="ECO:0000313" key="8">
    <source>
        <dbReference type="EMBL" id="TBU64691.1"/>
    </source>
</evidence>
<dbReference type="GO" id="GO:0004674">
    <property type="term" value="F:protein serine/threonine kinase activity"/>
    <property type="evidence" value="ECO:0007669"/>
    <property type="project" value="UniProtKB-KW"/>
</dbReference>
<evidence type="ECO:0000256" key="6">
    <source>
        <dbReference type="SAM" id="MobiDB-lite"/>
    </source>
</evidence>
<dbReference type="AlphaFoldDB" id="A0A4Q9QC75"/>
<dbReference type="InterPro" id="IPR004166">
    <property type="entry name" value="a-kinase_dom"/>
</dbReference>
<dbReference type="SUPFAM" id="SSF56112">
    <property type="entry name" value="Protein kinase-like (PK-like)"/>
    <property type="match status" value="1"/>
</dbReference>
<keyword evidence="2" id="KW-0808">Transferase</keyword>
<keyword evidence="5" id="KW-0067">ATP-binding</keyword>
<feature type="compositionally biased region" description="Acidic residues" evidence="6">
    <location>
        <begin position="147"/>
        <end position="156"/>
    </location>
</feature>
<evidence type="ECO:0000256" key="5">
    <source>
        <dbReference type="ARBA" id="ARBA00022840"/>
    </source>
</evidence>
<organism evidence="8 9">
    <name type="scientific">Dichomitus squalens</name>
    <dbReference type="NCBI Taxonomy" id="114155"/>
    <lineage>
        <taxon>Eukaryota</taxon>
        <taxon>Fungi</taxon>
        <taxon>Dikarya</taxon>
        <taxon>Basidiomycota</taxon>
        <taxon>Agaricomycotina</taxon>
        <taxon>Agaricomycetes</taxon>
        <taxon>Polyporales</taxon>
        <taxon>Polyporaceae</taxon>
        <taxon>Dichomitus</taxon>
    </lineage>
</organism>
<dbReference type="Gene3D" id="3.20.200.10">
    <property type="entry name" value="MHCK/EF2 kinase"/>
    <property type="match status" value="1"/>
</dbReference>
<evidence type="ECO:0000256" key="3">
    <source>
        <dbReference type="ARBA" id="ARBA00022741"/>
    </source>
</evidence>
<accession>A0A4Q9QC75</accession>
<dbReference type="GO" id="GO:1903013">
    <property type="term" value="P:response to differentiation-inducing factor 1"/>
    <property type="evidence" value="ECO:0007669"/>
    <property type="project" value="TreeGrafter"/>
</dbReference>
<dbReference type="InterPro" id="IPR051852">
    <property type="entry name" value="Alpha-type_PK"/>
</dbReference>
<protein>
    <submittedName>
        <fullName evidence="8">Kinase-like domain-containing protein</fullName>
    </submittedName>
</protein>
<dbReference type="Pfam" id="PF02816">
    <property type="entry name" value="Alpha_kinase"/>
    <property type="match status" value="1"/>
</dbReference>
<keyword evidence="9" id="KW-1185">Reference proteome</keyword>
<keyword evidence="4 8" id="KW-0418">Kinase</keyword>
<dbReference type="GO" id="GO:0005524">
    <property type="term" value="F:ATP binding"/>
    <property type="evidence" value="ECO:0007669"/>
    <property type="project" value="UniProtKB-KW"/>
</dbReference>
<reference evidence="8 9" key="1">
    <citation type="submission" date="2019-01" db="EMBL/GenBank/DDBJ databases">
        <title>Draft genome sequences of three monokaryotic isolates of the white-rot basidiomycete fungus Dichomitus squalens.</title>
        <authorList>
            <consortium name="DOE Joint Genome Institute"/>
            <person name="Lopez S.C."/>
            <person name="Andreopoulos B."/>
            <person name="Pangilinan J."/>
            <person name="Lipzen A."/>
            <person name="Riley R."/>
            <person name="Ahrendt S."/>
            <person name="Ng V."/>
            <person name="Barry K."/>
            <person name="Daum C."/>
            <person name="Grigoriev I.V."/>
            <person name="Hilden K.S."/>
            <person name="Makela M.R."/>
            <person name="de Vries R.P."/>
        </authorList>
    </citation>
    <scope>NUCLEOTIDE SEQUENCE [LARGE SCALE GENOMIC DNA]</scope>
    <source>
        <strain evidence="8 9">CBS 464.89</strain>
    </source>
</reference>
<proteinExistence type="predicted"/>
<evidence type="ECO:0000313" key="9">
    <source>
        <dbReference type="Proteomes" id="UP000292082"/>
    </source>
</evidence>
<dbReference type="EMBL" id="ML145085">
    <property type="protein sequence ID" value="TBU64691.1"/>
    <property type="molecule type" value="Genomic_DNA"/>
</dbReference>
<feature type="domain" description="Alpha-type protein kinase" evidence="7">
    <location>
        <begin position="1"/>
        <end position="124"/>
    </location>
</feature>
<keyword evidence="3" id="KW-0547">Nucleotide-binding</keyword>
<dbReference type="CDD" id="cd04515">
    <property type="entry name" value="Alpha_kinase"/>
    <property type="match status" value="1"/>
</dbReference>
<feature type="non-terminal residue" evidence="8">
    <location>
        <position position="1"/>
    </location>
</feature>
<dbReference type="PANTHER" id="PTHR45992">
    <property type="entry name" value="EUKARYOTIC ELONGATION FACTOR 2 KINASE-RELATED"/>
    <property type="match status" value="1"/>
</dbReference>
<gene>
    <name evidence="8" type="ORF">BD310DRAFT_805861</name>
</gene>
<evidence type="ECO:0000256" key="1">
    <source>
        <dbReference type="ARBA" id="ARBA00022527"/>
    </source>
</evidence>
<evidence type="ECO:0000259" key="7">
    <source>
        <dbReference type="PROSITE" id="PS51158"/>
    </source>
</evidence>
<dbReference type="PROSITE" id="PS51158">
    <property type="entry name" value="ALPHA_KINASE"/>
    <property type="match status" value="1"/>
</dbReference>
<evidence type="ECO:0000256" key="2">
    <source>
        <dbReference type="ARBA" id="ARBA00022679"/>
    </source>
</evidence>